<dbReference type="EMBL" id="JANCYW010000013">
    <property type="protein sequence ID" value="KAK4537691.1"/>
    <property type="molecule type" value="Genomic_DNA"/>
</dbReference>
<evidence type="ECO:0000313" key="4">
    <source>
        <dbReference type="Proteomes" id="UP001301350"/>
    </source>
</evidence>
<reference evidence="3 4" key="1">
    <citation type="submission" date="2022-07" db="EMBL/GenBank/DDBJ databases">
        <title>Genome-wide signatures of adaptation to extreme environments.</title>
        <authorList>
            <person name="Cho C.H."/>
            <person name="Yoon H.S."/>
        </authorList>
    </citation>
    <scope>NUCLEOTIDE SEQUENCE [LARGE SCALE GENOMIC DNA]</scope>
    <source>
        <strain evidence="3 4">DBV 063 E5</strain>
    </source>
</reference>
<dbReference type="InterPro" id="IPR006169">
    <property type="entry name" value="GTP1_OBG_dom"/>
</dbReference>
<dbReference type="SUPFAM" id="SSF52540">
    <property type="entry name" value="P-loop containing nucleoside triphosphate hydrolases"/>
    <property type="match status" value="1"/>
</dbReference>
<sequence>MAAAVAVRAGDGAPGGRHAMHGKRGADALVRVPPCTCVRFLDVPTRPELILLHEPRQLHGTPLAEEALSRRRAVSQAVLARGGMGGRGNAAFKSSVNRSPRHAEAGRAGEQQRVLLETLVCADVALVGAPHAGKSAVLRALTRARPPQEVSSAHGESTGAVTPTLGVLADDEQSGRRLVLAEIPCSMLSTTRERNVARDRRGRIGGMREDNDDDDDEEEEEEEYLWEEAMEEAVDAWKAERRPSDVLRACRHVVFVCRIDDDDDDDDDDELDARVGRQLREQYEALSHWVMPRRPSLCIVTAARDTGASHRRRALRLQPSWASDTAFCSVHHGEEMRQRLLALAPAPLPLL</sequence>
<dbReference type="PROSITE" id="PS51883">
    <property type="entry name" value="OBG"/>
    <property type="match status" value="1"/>
</dbReference>
<feature type="compositionally biased region" description="Low complexity" evidence="1">
    <location>
        <begin position="1"/>
        <end position="11"/>
    </location>
</feature>
<name>A0AAV9IZX8_CYACA</name>
<dbReference type="PANTHER" id="PTHR11702">
    <property type="entry name" value="DEVELOPMENTALLY REGULATED GTP-BINDING PROTEIN-RELATED"/>
    <property type="match status" value="1"/>
</dbReference>
<dbReference type="InterPro" id="IPR045086">
    <property type="entry name" value="OBG_GTPase"/>
</dbReference>
<keyword evidence="4" id="KW-1185">Reference proteome</keyword>
<feature type="region of interest" description="Disordered" evidence="1">
    <location>
        <begin position="200"/>
        <end position="221"/>
    </location>
</feature>
<feature type="compositionally biased region" description="Acidic residues" evidence="1">
    <location>
        <begin position="210"/>
        <end position="221"/>
    </location>
</feature>
<feature type="domain" description="Obg" evidence="2">
    <location>
        <begin position="1"/>
        <end position="121"/>
    </location>
</feature>
<dbReference type="GO" id="GO:0005739">
    <property type="term" value="C:mitochondrion"/>
    <property type="evidence" value="ECO:0007669"/>
    <property type="project" value="TreeGrafter"/>
</dbReference>
<dbReference type="InterPro" id="IPR027417">
    <property type="entry name" value="P-loop_NTPase"/>
</dbReference>
<dbReference type="Proteomes" id="UP001301350">
    <property type="component" value="Unassembled WGS sequence"/>
</dbReference>
<dbReference type="AlphaFoldDB" id="A0AAV9IZX8"/>
<comment type="caution">
    <text evidence="3">The sequence shown here is derived from an EMBL/GenBank/DDBJ whole genome shotgun (WGS) entry which is preliminary data.</text>
</comment>
<evidence type="ECO:0000259" key="2">
    <source>
        <dbReference type="PROSITE" id="PS51883"/>
    </source>
</evidence>
<organism evidence="3 4">
    <name type="scientific">Cyanidium caldarium</name>
    <name type="common">Red alga</name>
    <dbReference type="NCBI Taxonomy" id="2771"/>
    <lineage>
        <taxon>Eukaryota</taxon>
        <taxon>Rhodophyta</taxon>
        <taxon>Bangiophyceae</taxon>
        <taxon>Cyanidiales</taxon>
        <taxon>Cyanidiaceae</taxon>
        <taxon>Cyanidium</taxon>
    </lineage>
</organism>
<dbReference type="GO" id="GO:0042254">
    <property type="term" value="P:ribosome biogenesis"/>
    <property type="evidence" value="ECO:0007669"/>
    <property type="project" value="UniProtKB-UniRule"/>
</dbReference>
<dbReference type="GO" id="GO:0005525">
    <property type="term" value="F:GTP binding"/>
    <property type="evidence" value="ECO:0007669"/>
    <property type="project" value="InterPro"/>
</dbReference>
<gene>
    <name evidence="3" type="ORF">CDCA_CDCA13G3716</name>
</gene>
<dbReference type="InterPro" id="IPR036726">
    <property type="entry name" value="GTP1_OBG_dom_sf"/>
</dbReference>
<dbReference type="Pfam" id="PF01018">
    <property type="entry name" value="GTP1_OBG"/>
    <property type="match status" value="1"/>
</dbReference>
<evidence type="ECO:0000313" key="3">
    <source>
        <dbReference type="EMBL" id="KAK4537691.1"/>
    </source>
</evidence>
<proteinExistence type="predicted"/>
<dbReference type="PANTHER" id="PTHR11702:SF31">
    <property type="entry name" value="MITOCHONDRIAL RIBOSOME-ASSOCIATED GTPASE 2"/>
    <property type="match status" value="1"/>
</dbReference>
<dbReference type="GO" id="GO:0003924">
    <property type="term" value="F:GTPase activity"/>
    <property type="evidence" value="ECO:0007669"/>
    <property type="project" value="InterPro"/>
</dbReference>
<dbReference type="SUPFAM" id="SSF82051">
    <property type="entry name" value="Obg GTP-binding protein N-terminal domain"/>
    <property type="match status" value="1"/>
</dbReference>
<dbReference type="Gene3D" id="2.70.210.12">
    <property type="entry name" value="GTP1/OBG domain"/>
    <property type="match status" value="1"/>
</dbReference>
<feature type="region of interest" description="Disordered" evidence="1">
    <location>
        <begin position="1"/>
        <end position="21"/>
    </location>
</feature>
<accession>A0AAV9IZX8</accession>
<dbReference type="Gene3D" id="3.40.50.300">
    <property type="entry name" value="P-loop containing nucleotide triphosphate hydrolases"/>
    <property type="match status" value="1"/>
</dbReference>
<evidence type="ECO:0000256" key="1">
    <source>
        <dbReference type="SAM" id="MobiDB-lite"/>
    </source>
</evidence>
<protein>
    <recommendedName>
        <fullName evidence="2">Obg domain-containing protein</fullName>
    </recommendedName>
</protein>